<organism evidence="1 2">
    <name type="scientific">Bacteroides thetaiotaomicron</name>
    <dbReference type="NCBI Taxonomy" id="818"/>
    <lineage>
        <taxon>Bacteria</taxon>
        <taxon>Pseudomonadati</taxon>
        <taxon>Bacteroidota</taxon>
        <taxon>Bacteroidia</taxon>
        <taxon>Bacteroidales</taxon>
        <taxon>Bacteroidaceae</taxon>
        <taxon>Bacteroides</taxon>
    </lineage>
</organism>
<dbReference type="Proteomes" id="UP000488521">
    <property type="component" value="Unassembled WGS sequence"/>
</dbReference>
<dbReference type="EMBL" id="WCRS01000008">
    <property type="protein sequence ID" value="KAB4473338.1"/>
    <property type="molecule type" value="Genomic_DNA"/>
</dbReference>
<evidence type="ECO:0000313" key="2">
    <source>
        <dbReference type="Proteomes" id="UP000488521"/>
    </source>
</evidence>
<sequence>MDIRERIMRITKNINTDFVKENGYMDITYGGLVIGRKHDKEGGILFAAPTESADRFKLVAEIQHGEYVMSPFATLLYEDRLIEINDDKSSNLQLTIDDIRNLKNVFFLGNTSMILTTAAMTPQYVINDRSTAKYLSELEAINNRAEEEYNQLKNIQK</sequence>
<protein>
    <submittedName>
        <fullName evidence="1">Uncharacterized protein</fullName>
    </submittedName>
</protein>
<gene>
    <name evidence="1" type="ORF">GAN59_13275</name>
</gene>
<proteinExistence type="predicted"/>
<accession>A0A6I0S6P1</accession>
<comment type="caution">
    <text evidence="1">The sequence shown here is derived from an EMBL/GenBank/DDBJ whole genome shotgun (WGS) entry which is preliminary data.</text>
</comment>
<dbReference type="RefSeq" id="WP_373252688.1">
    <property type="nucleotide sequence ID" value="NZ_CAXTFL010000037.1"/>
</dbReference>
<evidence type="ECO:0000313" key="1">
    <source>
        <dbReference type="EMBL" id="KAB4473338.1"/>
    </source>
</evidence>
<dbReference type="AlphaFoldDB" id="A0A6I0S6P1"/>
<reference evidence="1 2" key="1">
    <citation type="journal article" date="2019" name="Nat. Med.">
        <title>A library of human gut bacterial isolates paired with longitudinal multiomics data enables mechanistic microbiome research.</title>
        <authorList>
            <person name="Poyet M."/>
            <person name="Groussin M."/>
            <person name="Gibbons S.M."/>
            <person name="Avila-Pacheco J."/>
            <person name="Jiang X."/>
            <person name="Kearney S.M."/>
            <person name="Perrotta A.R."/>
            <person name="Berdy B."/>
            <person name="Zhao S."/>
            <person name="Lieberman T.D."/>
            <person name="Swanson P.K."/>
            <person name="Smith M."/>
            <person name="Roesemann S."/>
            <person name="Alexander J.E."/>
            <person name="Rich S.A."/>
            <person name="Livny J."/>
            <person name="Vlamakis H."/>
            <person name="Clish C."/>
            <person name="Bullock K."/>
            <person name="Deik A."/>
            <person name="Scott J."/>
            <person name="Pierce K.A."/>
            <person name="Xavier R.J."/>
            <person name="Alm E.J."/>
        </authorList>
    </citation>
    <scope>NUCLEOTIDE SEQUENCE [LARGE SCALE GENOMIC DNA]</scope>
    <source>
        <strain evidence="1 2">BIOML-A156</strain>
    </source>
</reference>
<name>A0A6I0S6P1_BACT4</name>